<dbReference type="AlphaFoldDB" id="F6BCG9"/>
<evidence type="ECO:0000256" key="8">
    <source>
        <dbReference type="ARBA" id="ARBA00023310"/>
    </source>
</evidence>
<keyword evidence="7 10" id="KW-0472">Membrane</keyword>
<evidence type="ECO:0000256" key="7">
    <source>
        <dbReference type="ARBA" id="ARBA00023136"/>
    </source>
</evidence>
<comment type="subunit">
    <text evidence="10">Has multiple subunits with at least A(3), B(3), C, D, E, F, H, I and proteolipid K(x).</text>
</comment>
<dbReference type="RefSeq" id="WP_013798785.1">
    <property type="nucleotide sequence ID" value="NC_015562.1"/>
</dbReference>
<evidence type="ECO:0000313" key="12">
    <source>
        <dbReference type="Proteomes" id="UP000009227"/>
    </source>
</evidence>
<dbReference type="HOGENOM" id="CLU_069688_2_1_2"/>
<dbReference type="HAMAP" id="MF_00271">
    <property type="entry name" value="ATP_synth_D_arch"/>
    <property type="match status" value="1"/>
</dbReference>
<dbReference type="KEGG" id="mig:Metig_0630"/>
<protein>
    <recommendedName>
        <fullName evidence="10">A-type ATP synthase subunit D</fullName>
    </recommendedName>
</protein>
<reference evidence="11 12" key="1">
    <citation type="submission" date="2011-05" db="EMBL/GenBank/DDBJ databases">
        <title>Complete sequence of Methanotorris igneus Kol 5.</title>
        <authorList>
            <consortium name="US DOE Joint Genome Institute"/>
            <person name="Lucas S."/>
            <person name="Han J."/>
            <person name="Lapidus A."/>
            <person name="Cheng J.-F."/>
            <person name="Goodwin L."/>
            <person name="Pitluck S."/>
            <person name="Peters L."/>
            <person name="Mikhailova N."/>
            <person name="Chertkov O."/>
            <person name="Han C."/>
            <person name="Tapia R."/>
            <person name="Land M."/>
            <person name="Hauser L."/>
            <person name="Kyrpides N."/>
            <person name="Ivanova N."/>
            <person name="Pagani I."/>
            <person name="Sieprawska-Lupa M."/>
            <person name="Whitman W."/>
            <person name="Woyke T."/>
        </authorList>
    </citation>
    <scope>NUCLEOTIDE SEQUENCE [LARGE SCALE GENOMIC DNA]</scope>
    <source>
        <strain evidence="12">DSM 5666 / JCM 11834 / Kol 5</strain>
    </source>
</reference>
<dbReference type="NCBIfam" id="TIGR00309">
    <property type="entry name" value="V_ATPase_subD"/>
    <property type="match status" value="1"/>
</dbReference>
<gene>
    <name evidence="10" type="primary">atpD</name>
    <name evidence="11" type="ordered locus">Metig_0630</name>
</gene>
<organism evidence="12">
    <name type="scientific">Methanotorris igneus (strain DSM 5666 / JCM 11834 / Kol 5)</name>
    <dbReference type="NCBI Taxonomy" id="880724"/>
    <lineage>
        <taxon>Archaea</taxon>
        <taxon>Methanobacteriati</taxon>
        <taxon>Methanobacteriota</taxon>
        <taxon>Methanomada group</taxon>
        <taxon>Methanococci</taxon>
        <taxon>Methanococcales</taxon>
        <taxon>Methanocaldococcaceae</taxon>
        <taxon>Methanotorris</taxon>
    </lineage>
</organism>
<dbReference type="GO" id="GO:0005524">
    <property type="term" value="F:ATP binding"/>
    <property type="evidence" value="ECO:0007669"/>
    <property type="project" value="UniProtKB-UniRule"/>
</dbReference>
<dbReference type="PANTHER" id="PTHR11671">
    <property type="entry name" value="V-TYPE ATP SYNTHASE SUBUNIT D"/>
    <property type="match status" value="1"/>
</dbReference>
<dbReference type="OrthoDB" id="117390at2157"/>
<evidence type="ECO:0000256" key="6">
    <source>
        <dbReference type="ARBA" id="ARBA00023065"/>
    </source>
</evidence>
<keyword evidence="8 10" id="KW-0066">ATP synthesis</keyword>
<evidence type="ECO:0000256" key="5">
    <source>
        <dbReference type="ARBA" id="ARBA00022781"/>
    </source>
</evidence>
<comment type="subcellular location">
    <subcellularLocation>
        <location evidence="1 10">Cell membrane</location>
        <topology evidence="1 10">Peripheral membrane protein</topology>
    </subcellularLocation>
</comment>
<dbReference type="Proteomes" id="UP000009227">
    <property type="component" value="Chromosome"/>
</dbReference>
<evidence type="ECO:0000256" key="10">
    <source>
        <dbReference type="HAMAP-Rule" id="MF_00271"/>
    </source>
</evidence>
<dbReference type="FunFam" id="1.10.287.3240:FF:000007">
    <property type="entry name" value="V-type ATP synthase subunit D"/>
    <property type="match status" value="1"/>
</dbReference>
<sequence>MQQVNPTRMELLKLKNKIKLAQKGHKLLKQKRDALIMEFFDIIEQASGIREKVNKCLEKAYQDLIMAQAVMGILSVKEASFAAKNDKINLDVDTRNIMGVTVPVFEIENVRRNVSERGYSIYNTCAKLDEAAKAFEEALELIVELAEIETSIKLLAEEIITTKRRVNALEYVIIPKLEETKKYISMRLDEMERENFFRLKLIKSRIERRESGEKVA</sequence>
<evidence type="ECO:0000256" key="1">
    <source>
        <dbReference type="ARBA" id="ARBA00004202"/>
    </source>
</evidence>
<comment type="function">
    <text evidence="9 10">Component of the A-type ATP synthase that produces ATP from ADP in the presence of a proton gradient across the membrane.</text>
</comment>
<dbReference type="EMBL" id="CP002737">
    <property type="protein sequence ID" value="AEF96180.1"/>
    <property type="molecule type" value="Genomic_DNA"/>
</dbReference>
<keyword evidence="12" id="KW-1185">Reference proteome</keyword>
<dbReference type="GO" id="GO:0005886">
    <property type="term" value="C:plasma membrane"/>
    <property type="evidence" value="ECO:0007669"/>
    <property type="project" value="UniProtKB-SubCell"/>
</dbReference>
<keyword evidence="5 10" id="KW-0375">Hydrogen ion transport</keyword>
<keyword evidence="6 10" id="KW-0406">Ion transport</keyword>
<evidence type="ECO:0000256" key="9">
    <source>
        <dbReference type="ARBA" id="ARBA00059506"/>
    </source>
</evidence>
<dbReference type="NCBIfam" id="NF001545">
    <property type="entry name" value="PRK00373.1-4"/>
    <property type="match status" value="1"/>
</dbReference>
<dbReference type="GO" id="GO:0046933">
    <property type="term" value="F:proton-transporting ATP synthase activity, rotational mechanism"/>
    <property type="evidence" value="ECO:0007669"/>
    <property type="project" value="UniProtKB-UniRule"/>
</dbReference>
<keyword evidence="3 10" id="KW-0813">Transport</keyword>
<evidence type="ECO:0000256" key="2">
    <source>
        <dbReference type="ARBA" id="ARBA00005850"/>
    </source>
</evidence>
<comment type="similarity">
    <text evidence="2 10">Belongs to the V-ATPase D subunit family.</text>
</comment>
<accession>F6BCG9</accession>
<dbReference type="GeneID" id="10643469"/>
<dbReference type="GO" id="GO:0046961">
    <property type="term" value="F:proton-transporting ATPase activity, rotational mechanism"/>
    <property type="evidence" value="ECO:0007669"/>
    <property type="project" value="InterPro"/>
</dbReference>
<dbReference type="Pfam" id="PF01813">
    <property type="entry name" value="ATP-synt_D"/>
    <property type="match status" value="1"/>
</dbReference>
<dbReference type="InterPro" id="IPR002699">
    <property type="entry name" value="V_ATPase_D"/>
</dbReference>
<keyword evidence="4 10" id="KW-1003">Cell membrane</keyword>
<evidence type="ECO:0000256" key="4">
    <source>
        <dbReference type="ARBA" id="ARBA00022475"/>
    </source>
</evidence>
<evidence type="ECO:0000313" key="11">
    <source>
        <dbReference type="EMBL" id="AEF96180.1"/>
    </source>
</evidence>
<name>F6BCG9_METIK</name>
<dbReference type="Gene3D" id="1.10.287.3240">
    <property type="match status" value="1"/>
</dbReference>
<evidence type="ECO:0000256" key="3">
    <source>
        <dbReference type="ARBA" id="ARBA00022448"/>
    </source>
</evidence>
<dbReference type="STRING" id="880724.Metig_0630"/>
<dbReference type="GO" id="GO:0042777">
    <property type="term" value="P:proton motive force-driven plasma membrane ATP synthesis"/>
    <property type="evidence" value="ECO:0007669"/>
    <property type="project" value="UniProtKB-UniRule"/>
</dbReference>
<proteinExistence type="inferred from homology"/>